<feature type="transmembrane region" description="Helical" evidence="6">
    <location>
        <begin position="29"/>
        <end position="51"/>
    </location>
</feature>
<keyword evidence="2 6" id="KW-0812">Transmembrane</keyword>
<feature type="transmembrane region" description="Helical" evidence="6">
    <location>
        <begin position="193"/>
        <end position="215"/>
    </location>
</feature>
<protein>
    <submittedName>
        <fullName evidence="7">Formate/nitrite transporter family protein</fullName>
    </submittedName>
</protein>
<comment type="similarity">
    <text evidence="5">Belongs to the FNT transporter (TC 1.A.16) family.</text>
</comment>
<dbReference type="KEGG" id="gtl:EP073_03555"/>
<evidence type="ECO:0000256" key="4">
    <source>
        <dbReference type="ARBA" id="ARBA00023136"/>
    </source>
</evidence>
<proteinExistence type="inferred from homology"/>
<evidence type="ECO:0000256" key="1">
    <source>
        <dbReference type="ARBA" id="ARBA00004141"/>
    </source>
</evidence>
<sequence length="284" mass="29946">MRKFLTPPEMTEAMLETAAAKCALPASRAFVLALLAGAYIGFAAHLATMVTTGSTEWVGVQRFLTGAVFSFGLMLAVIPGSELWTGNTMMIAGVADKRITAADMLRNWMIVYTGNLIGAVLLALLVVKGTGLTDGQFGATAIKIAYAKTAEPVYGIEHQYAYFFRGLLCNWLVCLAILIAMSAQDIGGKILGIFFPIMAFVASGFEHSVANMYFIPAGIFAKSFPAAVTASGLEPASLSVLGWGSMFTGNIIAVTLGNLAGGGLMVACAMLFAYGGKNRKQHVK</sequence>
<dbReference type="Proteomes" id="UP000287502">
    <property type="component" value="Chromosome"/>
</dbReference>
<feature type="transmembrane region" description="Helical" evidence="6">
    <location>
        <begin position="63"/>
        <end position="84"/>
    </location>
</feature>
<dbReference type="EMBL" id="CP035108">
    <property type="protein sequence ID" value="QAR32510.1"/>
    <property type="molecule type" value="Genomic_DNA"/>
</dbReference>
<evidence type="ECO:0000256" key="5">
    <source>
        <dbReference type="ARBA" id="ARBA00049660"/>
    </source>
</evidence>
<evidence type="ECO:0000313" key="7">
    <source>
        <dbReference type="EMBL" id="QAR32510.1"/>
    </source>
</evidence>
<evidence type="ECO:0000256" key="2">
    <source>
        <dbReference type="ARBA" id="ARBA00022692"/>
    </source>
</evidence>
<dbReference type="GO" id="GO:0015499">
    <property type="term" value="F:formate transmembrane transporter activity"/>
    <property type="evidence" value="ECO:0007669"/>
    <property type="project" value="TreeGrafter"/>
</dbReference>
<evidence type="ECO:0000256" key="6">
    <source>
        <dbReference type="SAM" id="Phobius"/>
    </source>
</evidence>
<dbReference type="GO" id="GO:0005886">
    <property type="term" value="C:plasma membrane"/>
    <property type="evidence" value="ECO:0007669"/>
    <property type="project" value="TreeGrafter"/>
</dbReference>
<keyword evidence="3 6" id="KW-1133">Transmembrane helix</keyword>
<dbReference type="InterPro" id="IPR000292">
    <property type="entry name" value="For/NO2_transpt"/>
</dbReference>
<reference evidence="7 8" key="1">
    <citation type="submission" date="2019-01" db="EMBL/GenBank/DDBJ databases">
        <title>Geovibrio thiophilus DSM 11263, complete genome.</title>
        <authorList>
            <person name="Spring S."/>
            <person name="Bunk B."/>
            <person name="Sproer C."/>
        </authorList>
    </citation>
    <scope>NUCLEOTIDE SEQUENCE [LARGE SCALE GENOMIC DNA]</scope>
    <source>
        <strain evidence="7 8">DSM 11263</strain>
    </source>
</reference>
<dbReference type="Pfam" id="PF01226">
    <property type="entry name" value="Form_Nir_trans"/>
    <property type="match status" value="1"/>
</dbReference>
<name>A0A410JWB4_9BACT</name>
<dbReference type="InterPro" id="IPR024002">
    <property type="entry name" value="For/NO2_transpt_CS"/>
</dbReference>
<accession>A0A410JWB4</accession>
<evidence type="ECO:0000256" key="3">
    <source>
        <dbReference type="ARBA" id="ARBA00022989"/>
    </source>
</evidence>
<evidence type="ECO:0000313" key="8">
    <source>
        <dbReference type="Proteomes" id="UP000287502"/>
    </source>
</evidence>
<keyword evidence="4 6" id="KW-0472">Membrane</keyword>
<keyword evidence="8" id="KW-1185">Reference proteome</keyword>
<dbReference type="Gene3D" id="1.20.1080.10">
    <property type="entry name" value="Glycerol uptake facilitator protein"/>
    <property type="match status" value="1"/>
</dbReference>
<dbReference type="PANTHER" id="PTHR30520:SF6">
    <property type="entry name" value="FORMATE_NITRATE FAMILY TRANSPORTER (EUROFUNG)"/>
    <property type="match status" value="1"/>
</dbReference>
<dbReference type="PANTHER" id="PTHR30520">
    <property type="entry name" value="FORMATE TRANSPORTER-RELATED"/>
    <property type="match status" value="1"/>
</dbReference>
<dbReference type="AlphaFoldDB" id="A0A410JWB4"/>
<dbReference type="OrthoDB" id="9786493at2"/>
<dbReference type="RefSeq" id="WP_128465797.1">
    <property type="nucleotide sequence ID" value="NZ_CP035108.1"/>
</dbReference>
<feature type="transmembrane region" description="Helical" evidence="6">
    <location>
        <begin position="251"/>
        <end position="274"/>
    </location>
</feature>
<organism evidence="7 8">
    <name type="scientific">Geovibrio thiophilus</name>
    <dbReference type="NCBI Taxonomy" id="139438"/>
    <lineage>
        <taxon>Bacteria</taxon>
        <taxon>Pseudomonadati</taxon>
        <taxon>Deferribacterota</taxon>
        <taxon>Deferribacteres</taxon>
        <taxon>Deferribacterales</taxon>
        <taxon>Geovibrionaceae</taxon>
        <taxon>Geovibrio</taxon>
    </lineage>
</organism>
<gene>
    <name evidence="7" type="ORF">EP073_03555</name>
</gene>
<comment type="subcellular location">
    <subcellularLocation>
        <location evidence="1">Membrane</location>
        <topology evidence="1">Multi-pass membrane protein</topology>
    </subcellularLocation>
</comment>
<dbReference type="PROSITE" id="PS01006">
    <property type="entry name" value="FORMATE_NITRITE_TP_2"/>
    <property type="match status" value="1"/>
</dbReference>
<feature type="transmembrane region" description="Helical" evidence="6">
    <location>
        <begin position="162"/>
        <end position="181"/>
    </location>
</feature>
<dbReference type="InterPro" id="IPR023271">
    <property type="entry name" value="Aquaporin-like"/>
</dbReference>
<feature type="transmembrane region" description="Helical" evidence="6">
    <location>
        <begin position="105"/>
        <end position="127"/>
    </location>
</feature>